<dbReference type="InterPro" id="IPR032816">
    <property type="entry name" value="VTT_dom"/>
</dbReference>
<feature type="transmembrane region" description="Helical" evidence="6">
    <location>
        <begin position="40"/>
        <end position="60"/>
    </location>
</feature>
<name>A0A940SSP3_9ENTE</name>
<evidence type="ECO:0000313" key="9">
    <source>
        <dbReference type="Proteomes" id="UP000674938"/>
    </source>
</evidence>
<keyword evidence="4 6" id="KW-1133">Transmembrane helix</keyword>
<feature type="transmembrane region" description="Helical" evidence="6">
    <location>
        <begin position="187"/>
        <end position="206"/>
    </location>
</feature>
<accession>A0A940SSP3</accession>
<protein>
    <recommendedName>
        <fullName evidence="6">TVP38/TMEM64 family membrane protein</fullName>
    </recommendedName>
</protein>
<feature type="transmembrane region" description="Helical" evidence="6">
    <location>
        <begin position="6"/>
        <end position="28"/>
    </location>
</feature>
<feature type="domain" description="VTT" evidence="7">
    <location>
        <begin position="60"/>
        <end position="177"/>
    </location>
</feature>
<evidence type="ECO:0000256" key="6">
    <source>
        <dbReference type="RuleBase" id="RU366058"/>
    </source>
</evidence>
<comment type="caution">
    <text evidence="8">The sequence shown here is derived from an EMBL/GenBank/DDBJ whole genome shotgun (WGS) entry which is preliminary data.</text>
</comment>
<gene>
    <name evidence="8" type="ORF">I6N95_14330</name>
</gene>
<dbReference type="PANTHER" id="PTHR12677:SF59">
    <property type="entry name" value="GOLGI APPARATUS MEMBRANE PROTEIN TVP38-RELATED"/>
    <property type="match status" value="1"/>
</dbReference>
<evidence type="ECO:0000256" key="5">
    <source>
        <dbReference type="ARBA" id="ARBA00023136"/>
    </source>
</evidence>
<evidence type="ECO:0000256" key="1">
    <source>
        <dbReference type="ARBA" id="ARBA00004651"/>
    </source>
</evidence>
<dbReference type="Pfam" id="PF09335">
    <property type="entry name" value="VTT_dom"/>
    <property type="match status" value="1"/>
</dbReference>
<feature type="transmembrane region" description="Helical" evidence="6">
    <location>
        <begin position="155"/>
        <end position="175"/>
    </location>
</feature>
<evidence type="ECO:0000256" key="2">
    <source>
        <dbReference type="ARBA" id="ARBA00022475"/>
    </source>
</evidence>
<organism evidence="8 9">
    <name type="scientific">Vagococcus allomyrinae</name>
    <dbReference type="NCBI Taxonomy" id="2794353"/>
    <lineage>
        <taxon>Bacteria</taxon>
        <taxon>Bacillati</taxon>
        <taxon>Bacillota</taxon>
        <taxon>Bacilli</taxon>
        <taxon>Lactobacillales</taxon>
        <taxon>Enterococcaceae</taxon>
        <taxon>Vagococcus</taxon>
    </lineage>
</organism>
<dbReference type="AlphaFoldDB" id="A0A940SSP3"/>
<evidence type="ECO:0000259" key="7">
    <source>
        <dbReference type="Pfam" id="PF09335"/>
    </source>
</evidence>
<dbReference type="EMBL" id="JAEEGA010000009">
    <property type="protein sequence ID" value="MBP1042192.1"/>
    <property type="molecule type" value="Genomic_DNA"/>
</dbReference>
<evidence type="ECO:0000256" key="4">
    <source>
        <dbReference type="ARBA" id="ARBA00022989"/>
    </source>
</evidence>
<feature type="transmembrane region" description="Helical" evidence="6">
    <location>
        <begin position="80"/>
        <end position="101"/>
    </location>
</feature>
<comment type="similarity">
    <text evidence="6">Belongs to the TVP38/TMEM64 family.</text>
</comment>
<dbReference type="Proteomes" id="UP000674938">
    <property type="component" value="Unassembled WGS sequence"/>
</dbReference>
<dbReference type="RefSeq" id="WP_209529160.1">
    <property type="nucleotide sequence ID" value="NZ_JAEEGA010000009.1"/>
</dbReference>
<reference evidence="8" key="1">
    <citation type="submission" date="2020-12" db="EMBL/GenBank/DDBJ databases">
        <title>Vagococcus allomyrinae sp. nov. and Enterococcus lavae sp. nov., isolated from the larvae of Allomyrina dichotoma.</title>
        <authorList>
            <person name="Lee S.D."/>
        </authorList>
    </citation>
    <scope>NUCLEOTIDE SEQUENCE</scope>
    <source>
        <strain evidence="8">BWB3-3</strain>
    </source>
</reference>
<feature type="transmembrane region" description="Helical" evidence="6">
    <location>
        <begin position="122"/>
        <end position="143"/>
    </location>
</feature>
<dbReference type="GO" id="GO:0005886">
    <property type="term" value="C:plasma membrane"/>
    <property type="evidence" value="ECO:0007669"/>
    <property type="project" value="UniProtKB-SubCell"/>
</dbReference>
<dbReference type="InterPro" id="IPR015414">
    <property type="entry name" value="TMEM64"/>
</dbReference>
<evidence type="ECO:0000313" key="8">
    <source>
        <dbReference type="EMBL" id="MBP1042192.1"/>
    </source>
</evidence>
<keyword evidence="2 6" id="KW-1003">Cell membrane</keyword>
<evidence type="ECO:0000256" key="3">
    <source>
        <dbReference type="ARBA" id="ARBA00022692"/>
    </source>
</evidence>
<keyword evidence="9" id="KW-1185">Reference proteome</keyword>
<sequence>MKKITLFIGLMIIFVAIAYQVGLVDLLTDIDQLRLLLADFGWWGYVLFIGLGILVAVLMLPGQFLAVVGGLIYGGWLGGALTIIGASIGCTISFMIGKFVARDYVIQRFSNSQVFQKIEKGVAQNGVSFLIFTRLVPIFPYGIQSYAYALTPMTVGKFSAISFVTMMPASFIYAFMASEIATKGVSLQLLGELALAGMLLSLLSFVPKKILSSYY</sequence>
<dbReference type="PANTHER" id="PTHR12677">
    <property type="entry name" value="GOLGI APPARATUS MEMBRANE PROTEIN TVP38-RELATED"/>
    <property type="match status" value="1"/>
</dbReference>
<keyword evidence="5 6" id="KW-0472">Membrane</keyword>
<keyword evidence="3 6" id="KW-0812">Transmembrane</keyword>
<proteinExistence type="inferred from homology"/>
<comment type="subcellular location">
    <subcellularLocation>
        <location evidence="1 6">Cell membrane</location>
        <topology evidence="1 6">Multi-pass membrane protein</topology>
    </subcellularLocation>
</comment>